<dbReference type="SUPFAM" id="SSF46955">
    <property type="entry name" value="Putative DNA-binding domain"/>
    <property type="match status" value="1"/>
</dbReference>
<organism evidence="2 3">
    <name type="scientific">Amycolatopsis antarctica</name>
    <dbReference type="NCBI Taxonomy" id="1854586"/>
    <lineage>
        <taxon>Bacteria</taxon>
        <taxon>Bacillati</taxon>
        <taxon>Actinomycetota</taxon>
        <taxon>Actinomycetes</taxon>
        <taxon>Pseudonocardiales</taxon>
        <taxon>Pseudonocardiaceae</taxon>
        <taxon>Amycolatopsis</taxon>
    </lineage>
</organism>
<evidence type="ECO:0000259" key="1">
    <source>
        <dbReference type="Pfam" id="PF12728"/>
    </source>
</evidence>
<dbReference type="InterPro" id="IPR041657">
    <property type="entry name" value="HTH_17"/>
</dbReference>
<keyword evidence="3" id="KW-1185">Reference proteome</keyword>
<dbReference type="EMBL" id="NKYE01000011">
    <property type="protein sequence ID" value="OZM71756.1"/>
    <property type="molecule type" value="Genomic_DNA"/>
</dbReference>
<sequence>MVLRVRQDLLTADEVAELLGLHVRTVRNYVRDGRLHAVRIGKQYRIARADLEAFTGSPAGEASAGRQVEATSIVEVESVDPGTADRVSTLLTAAASGRPDRAQRLRVDTIYDPRRARLKVVVVGDLSATAHVLELINAIVEEPGT</sequence>
<evidence type="ECO:0000313" key="2">
    <source>
        <dbReference type="EMBL" id="OZM71756.1"/>
    </source>
</evidence>
<keyword evidence="2" id="KW-0238">DNA-binding</keyword>
<dbReference type="InParanoid" id="A0A263D2P9"/>
<protein>
    <submittedName>
        <fullName evidence="2">DNA-binding protein</fullName>
    </submittedName>
</protein>
<dbReference type="Proteomes" id="UP000242444">
    <property type="component" value="Unassembled WGS sequence"/>
</dbReference>
<dbReference type="InterPro" id="IPR009061">
    <property type="entry name" value="DNA-bd_dom_put_sf"/>
</dbReference>
<proteinExistence type="predicted"/>
<dbReference type="AlphaFoldDB" id="A0A263D2P9"/>
<name>A0A263D2P9_9PSEU</name>
<dbReference type="NCBIfam" id="TIGR01764">
    <property type="entry name" value="excise"/>
    <property type="match status" value="1"/>
</dbReference>
<evidence type="ECO:0000313" key="3">
    <source>
        <dbReference type="Proteomes" id="UP000242444"/>
    </source>
</evidence>
<comment type="caution">
    <text evidence="2">The sequence shown here is derived from an EMBL/GenBank/DDBJ whole genome shotgun (WGS) entry which is preliminary data.</text>
</comment>
<accession>A0A263D2P9</accession>
<dbReference type="InterPro" id="IPR010093">
    <property type="entry name" value="SinI_DNA-bd"/>
</dbReference>
<feature type="domain" description="Helix-turn-helix" evidence="1">
    <location>
        <begin position="9"/>
        <end position="54"/>
    </location>
</feature>
<dbReference type="GO" id="GO:0003677">
    <property type="term" value="F:DNA binding"/>
    <property type="evidence" value="ECO:0007669"/>
    <property type="project" value="UniProtKB-KW"/>
</dbReference>
<dbReference type="OrthoDB" id="3401953at2"/>
<gene>
    <name evidence="2" type="ORF">CFN78_18160</name>
</gene>
<dbReference type="Pfam" id="PF12728">
    <property type="entry name" value="HTH_17"/>
    <property type="match status" value="1"/>
</dbReference>
<reference evidence="2 3" key="1">
    <citation type="submission" date="2017-07" db="EMBL/GenBank/DDBJ databases">
        <title>Amycolatopsis antarcticus sp. nov., isolated from the surface of an Antarcticus brown macroalga.</title>
        <authorList>
            <person name="Wang J."/>
            <person name="Leiva S."/>
            <person name="Huang J."/>
            <person name="Huang Y."/>
        </authorList>
    </citation>
    <scope>NUCLEOTIDE SEQUENCE [LARGE SCALE GENOMIC DNA]</scope>
    <source>
        <strain evidence="2 3">AU-G6</strain>
    </source>
</reference>